<dbReference type="Proteomes" id="UP000183442">
    <property type="component" value="Unassembled WGS sequence"/>
</dbReference>
<dbReference type="PANTHER" id="PTHR22916">
    <property type="entry name" value="GLYCOSYLTRANSFERASE"/>
    <property type="match status" value="1"/>
</dbReference>
<dbReference type="EMBL" id="FOTL01000026">
    <property type="protein sequence ID" value="SFL66609.1"/>
    <property type="molecule type" value="Genomic_DNA"/>
</dbReference>
<proteinExistence type="predicted"/>
<organism evidence="3 4">
    <name type="scientific">Methanobrevibacter olleyae</name>
    <dbReference type="NCBI Taxonomy" id="294671"/>
    <lineage>
        <taxon>Archaea</taxon>
        <taxon>Methanobacteriati</taxon>
        <taxon>Methanobacteriota</taxon>
        <taxon>Methanomada group</taxon>
        <taxon>Methanobacteria</taxon>
        <taxon>Methanobacteriales</taxon>
        <taxon>Methanobacteriaceae</taxon>
        <taxon>Methanobrevibacter</taxon>
    </lineage>
</organism>
<gene>
    <name evidence="3" type="ORF">SAMN02910297_01455</name>
</gene>
<dbReference type="OrthoDB" id="77457at2157"/>
<dbReference type="PANTHER" id="PTHR22916:SF3">
    <property type="entry name" value="UDP-GLCNAC:BETAGAL BETA-1,3-N-ACETYLGLUCOSAMINYLTRANSFERASE-LIKE PROTEIN 1"/>
    <property type="match status" value="1"/>
</dbReference>
<dbReference type="AlphaFoldDB" id="A0A1I4JJ78"/>
<dbReference type="InterPro" id="IPR029063">
    <property type="entry name" value="SAM-dependent_MTases_sf"/>
</dbReference>
<evidence type="ECO:0000256" key="1">
    <source>
        <dbReference type="SAM" id="Coils"/>
    </source>
</evidence>
<keyword evidence="3" id="KW-0808">Transferase</keyword>
<dbReference type="Pfam" id="PF00535">
    <property type="entry name" value="Glycos_transf_2"/>
    <property type="match status" value="1"/>
</dbReference>
<dbReference type="InterPro" id="IPR029044">
    <property type="entry name" value="Nucleotide-diphossugar_trans"/>
</dbReference>
<evidence type="ECO:0000259" key="2">
    <source>
        <dbReference type="Pfam" id="PF00535"/>
    </source>
</evidence>
<dbReference type="Gene3D" id="3.90.550.10">
    <property type="entry name" value="Spore Coat Polysaccharide Biosynthesis Protein SpsA, Chain A"/>
    <property type="match status" value="1"/>
</dbReference>
<evidence type="ECO:0000313" key="4">
    <source>
        <dbReference type="Proteomes" id="UP000183442"/>
    </source>
</evidence>
<feature type="domain" description="Glycosyltransferase 2-like" evidence="2">
    <location>
        <begin position="5"/>
        <end position="134"/>
    </location>
</feature>
<feature type="coiled-coil region" evidence="1">
    <location>
        <begin position="328"/>
        <end position="362"/>
    </location>
</feature>
<dbReference type="Gene3D" id="3.40.50.150">
    <property type="entry name" value="Vaccinia Virus protein VP39"/>
    <property type="match status" value="1"/>
</dbReference>
<protein>
    <submittedName>
        <fullName evidence="3">Glycosyltransferase involved in cell wall bisynthesis</fullName>
    </submittedName>
</protein>
<dbReference type="InterPro" id="IPR001173">
    <property type="entry name" value="Glyco_trans_2-like"/>
</dbReference>
<feature type="coiled-coil region" evidence="1">
    <location>
        <begin position="396"/>
        <end position="451"/>
    </location>
</feature>
<dbReference type="RefSeq" id="WP_074798738.1">
    <property type="nucleotide sequence ID" value="NZ_FOTL01000026.1"/>
</dbReference>
<evidence type="ECO:0000313" key="3">
    <source>
        <dbReference type="EMBL" id="SFL66609.1"/>
    </source>
</evidence>
<accession>A0A1I4JJ78</accession>
<name>A0A1I4JJ78_METOL</name>
<dbReference type="SUPFAM" id="SSF53335">
    <property type="entry name" value="S-adenosyl-L-methionine-dependent methyltransferases"/>
    <property type="match status" value="1"/>
</dbReference>
<dbReference type="SUPFAM" id="SSF53448">
    <property type="entry name" value="Nucleotide-diphospho-sugar transferases"/>
    <property type="match status" value="1"/>
</dbReference>
<reference evidence="4" key="1">
    <citation type="submission" date="2016-10" db="EMBL/GenBank/DDBJ databases">
        <authorList>
            <person name="Varghese N."/>
        </authorList>
    </citation>
    <scope>NUCLEOTIDE SEQUENCE [LARGE SCALE GENOMIC DNA]</scope>
    <source>
        <strain evidence="4">DSM 16632</strain>
    </source>
</reference>
<dbReference type="GO" id="GO:0016758">
    <property type="term" value="F:hexosyltransferase activity"/>
    <property type="evidence" value="ECO:0007669"/>
    <property type="project" value="UniProtKB-ARBA"/>
</dbReference>
<sequence length="707" mass="84058">MVKVSVIVPVYNVEKYLKECLDSIINQTLKDIEIICIDDGSTDNSLSILESYAEKDDRIKIISQENQGQGVARNTGLDNAVGNYIYFIDSDDFLELNALEELYNIAYEKSLDFVLFQLINLDDETNEYYTITDYDMPDIANLVKDNVFNYEDLDHLIFKMAVSPVNKLYNRDFINNAGARFPERLIFEDNVFFWEVLFNAKRIYFVQKHYYKRRRHSSSVTGLANIKFVDTLKIHNLIFDIFKKYNLFNKFKKKLFNKKIRLANYRFSQVNNKIKPIFFDEVKKDFEEMVEEYGYDNILTYLDRNTKSIFQNVFNSKNSEEYLLLMKKDKLEKNIKKMSFKNKKLKKEIKSIKKQNSLMLNSRSWKITKPLRIFTKFISGDNMSFKEILLNKSNSYNYLKSEYKRLSKKNKDLINKNNELSSSNKELKKQNNKLEKINDKLINQYNSLDKKIDDFYLYYKESTEKFNHNFVERDNFNKSIYKELQYAFVFEDTIKESEWLNKKDFSLINSAANYSFAYSLYRILNDVKPENILELGLGQTTKLTTQYVNHFTDSKLTVVEGDKEWIDNFSENLVINENTQILNLDLENFTYCDDETIRFKGFSELIANQKFDLIIVDGPQGFIIDSENNFVELNYSRTNIWQLIPQNLADEFIIIFDDFNRTGEKNTVKHVKELLNKNNINFYEYNSWAFKTQHAIFTENYKYIGWI</sequence>
<keyword evidence="1" id="KW-0175">Coiled coil</keyword>
<dbReference type="CDD" id="cd00761">
    <property type="entry name" value="Glyco_tranf_GTA_type"/>
    <property type="match status" value="1"/>
</dbReference>